<dbReference type="Pfam" id="PF12833">
    <property type="entry name" value="HTH_18"/>
    <property type="match status" value="1"/>
</dbReference>
<comment type="similarity">
    <text evidence="2">Belongs to the MGMT family.</text>
</comment>
<evidence type="ECO:0000313" key="14">
    <source>
        <dbReference type="Proteomes" id="UP000468591"/>
    </source>
</evidence>
<dbReference type="Gene3D" id="1.10.10.60">
    <property type="entry name" value="Homeodomain-like"/>
    <property type="match status" value="1"/>
</dbReference>
<comment type="catalytic activity">
    <reaction evidence="1">
        <text>a 4-O-methyl-thymidine in DNA + L-cysteinyl-[protein] = a thymidine in DNA + S-methyl-L-cysteinyl-[protein]</text>
        <dbReference type="Rhea" id="RHEA:53428"/>
        <dbReference type="Rhea" id="RHEA-COMP:10131"/>
        <dbReference type="Rhea" id="RHEA-COMP:10132"/>
        <dbReference type="Rhea" id="RHEA-COMP:13555"/>
        <dbReference type="Rhea" id="RHEA-COMP:13556"/>
        <dbReference type="ChEBI" id="CHEBI:29950"/>
        <dbReference type="ChEBI" id="CHEBI:82612"/>
        <dbReference type="ChEBI" id="CHEBI:137386"/>
        <dbReference type="ChEBI" id="CHEBI:137387"/>
        <dbReference type="EC" id="2.1.1.63"/>
    </reaction>
</comment>
<feature type="active site" description="Nucleophile; methyl group acceptor from methylphosphotriester" evidence="10">
    <location>
        <position position="37"/>
    </location>
</feature>
<dbReference type="GO" id="GO:0003700">
    <property type="term" value="F:DNA-binding transcription factor activity"/>
    <property type="evidence" value="ECO:0007669"/>
    <property type="project" value="InterPro"/>
</dbReference>
<proteinExistence type="inferred from homology"/>
<dbReference type="EC" id="2.1.1.63" evidence="3"/>
<dbReference type="FunFam" id="1.10.10.10:FF:000214">
    <property type="entry name" value="Methylated-DNA--protein-cysteine methyltransferase"/>
    <property type="match status" value="1"/>
</dbReference>
<protein>
    <recommendedName>
        <fullName evidence="3">methylated-DNA--[protein]-cysteine S-methyltransferase</fullName>
        <ecNumber evidence="3">2.1.1.63</ecNumber>
    </recommendedName>
</protein>
<keyword evidence="7" id="KW-0010">Activator</keyword>
<dbReference type="InterPro" id="IPR036388">
    <property type="entry name" value="WH-like_DNA-bd_sf"/>
</dbReference>
<keyword evidence="6" id="KW-0227">DNA damage</keyword>
<dbReference type="GO" id="GO:0006281">
    <property type="term" value="P:DNA repair"/>
    <property type="evidence" value="ECO:0007669"/>
    <property type="project" value="UniProtKB-KW"/>
</dbReference>
<keyword evidence="8" id="KW-0234">DNA repair</keyword>
<dbReference type="NCBIfam" id="TIGR00589">
    <property type="entry name" value="ogt"/>
    <property type="match status" value="1"/>
</dbReference>
<dbReference type="InterPro" id="IPR036631">
    <property type="entry name" value="MGMT_N_sf"/>
</dbReference>
<organism evidence="13 14">
    <name type="scientific">Sulfitobacter sediminilitoris</name>
    <dbReference type="NCBI Taxonomy" id="2698830"/>
    <lineage>
        <taxon>Bacteria</taxon>
        <taxon>Pseudomonadati</taxon>
        <taxon>Pseudomonadota</taxon>
        <taxon>Alphaproteobacteria</taxon>
        <taxon>Rhodobacterales</taxon>
        <taxon>Roseobacteraceae</taxon>
        <taxon>Sulfitobacter</taxon>
    </lineage>
</organism>
<feature type="binding site" evidence="11">
    <location>
        <position position="37"/>
    </location>
    <ligand>
        <name>Zn(2+)</name>
        <dbReference type="ChEBI" id="CHEBI:29105"/>
    </ligand>
</feature>
<gene>
    <name evidence="13" type="ORF">GV827_19885</name>
</gene>
<dbReference type="Gene3D" id="1.10.10.10">
    <property type="entry name" value="Winged helix-like DNA-binding domain superfamily/Winged helix DNA-binding domain"/>
    <property type="match status" value="1"/>
</dbReference>
<accession>A0A6P0CJM0</accession>
<keyword evidence="11" id="KW-0862">Zinc</keyword>
<dbReference type="SUPFAM" id="SSF53155">
    <property type="entry name" value="Methylated DNA-protein cysteine methyltransferase domain"/>
    <property type="match status" value="1"/>
</dbReference>
<evidence type="ECO:0000256" key="2">
    <source>
        <dbReference type="ARBA" id="ARBA00008711"/>
    </source>
</evidence>
<dbReference type="InterPro" id="IPR016221">
    <property type="entry name" value="Bifunct_regulatory_prot_Ada"/>
</dbReference>
<dbReference type="SUPFAM" id="SSF57884">
    <property type="entry name" value="Ada DNA repair protein, N-terminal domain (N-Ada 10)"/>
    <property type="match status" value="1"/>
</dbReference>
<dbReference type="InterPro" id="IPR014048">
    <property type="entry name" value="MethylDNA_cys_MeTrfase_DNA-bd"/>
</dbReference>
<evidence type="ECO:0000256" key="9">
    <source>
        <dbReference type="ARBA" id="ARBA00049348"/>
    </source>
</evidence>
<dbReference type="PANTHER" id="PTHR10815">
    <property type="entry name" value="METHYLATED-DNA--PROTEIN-CYSTEINE METHYLTRANSFERASE"/>
    <property type="match status" value="1"/>
</dbReference>
<evidence type="ECO:0000256" key="5">
    <source>
        <dbReference type="ARBA" id="ARBA00022679"/>
    </source>
</evidence>
<feature type="active site" description="Nucleophile; methyl group acceptor from either O6-methylguanine or O4-methylthymine" evidence="10">
    <location>
        <position position="318"/>
    </location>
</feature>
<evidence type="ECO:0000256" key="10">
    <source>
        <dbReference type="PIRSR" id="PIRSR000409-1"/>
    </source>
</evidence>
<feature type="binding site" evidence="11">
    <location>
        <position position="71"/>
    </location>
    <ligand>
        <name>Zn(2+)</name>
        <dbReference type="ChEBI" id="CHEBI:29105"/>
    </ligand>
</feature>
<feature type="binding site" evidence="11">
    <location>
        <position position="68"/>
    </location>
    <ligand>
        <name>Zn(2+)</name>
        <dbReference type="ChEBI" id="CHEBI:29105"/>
    </ligand>
</feature>
<dbReference type="AlphaFoldDB" id="A0A6P0CJM0"/>
<evidence type="ECO:0000256" key="11">
    <source>
        <dbReference type="PIRSR" id="PIRSR000409-3"/>
    </source>
</evidence>
<evidence type="ECO:0000256" key="4">
    <source>
        <dbReference type="ARBA" id="ARBA00022603"/>
    </source>
</evidence>
<evidence type="ECO:0000256" key="7">
    <source>
        <dbReference type="ARBA" id="ARBA00023159"/>
    </source>
</evidence>
<dbReference type="InterPro" id="IPR035451">
    <property type="entry name" value="Ada-like_dom_sf"/>
</dbReference>
<feature type="binding site" evidence="11">
    <location>
        <position position="41"/>
    </location>
    <ligand>
        <name>Zn(2+)</name>
        <dbReference type="ChEBI" id="CHEBI:29105"/>
    </ligand>
</feature>
<keyword evidence="11" id="KW-0479">Metal-binding</keyword>
<evidence type="ECO:0000259" key="12">
    <source>
        <dbReference type="PROSITE" id="PS01124"/>
    </source>
</evidence>
<dbReference type="InterPro" id="IPR018060">
    <property type="entry name" value="HTH_AraC"/>
</dbReference>
<keyword evidence="4 13" id="KW-0489">Methyltransferase</keyword>
<dbReference type="EMBL" id="JAABNT010000019">
    <property type="protein sequence ID" value="NEK24644.1"/>
    <property type="molecule type" value="Genomic_DNA"/>
</dbReference>
<dbReference type="InterPro" id="IPR036217">
    <property type="entry name" value="MethylDNA_cys_MeTrfase_DNAb"/>
</dbReference>
<dbReference type="PROSITE" id="PS00374">
    <property type="entry name" value="MGMT"/>
    <property type="match status" value="1"/>
</dbReference>
<evidence type="ECO:0000313" key="13">
    <source>
        <dbReference type="EMBL" id="NEK24644.1"/>
    </source>
</evidence>
<dbReference type="Pfam" id="PF02805">
    <property type="entry name" value="Ada_Zn_binding"/>
    <property type="match status" value="1"/>
</dbReference>
<comment type="catalytic activity">
    <reaction evidence="9">
        <text>a 6-O-methyl-2'-deoxyguanosine in DNA + L-cysteinyl-[protein] = S-methyl-L-cysteinyl-[protein] + a 2'-deoxyguanosine in DNA</text>
        <dbReference type="Rhea" id="RHEA:24000"/>
        <dbReference type="Rhea" id="RHEA-COMP:10131"/>
        <dbReference type="Rhea" id="RHEA-COMP:10132"/>
        <dbReference type="Rhea" id="RHEA-COMP:11367"/>
        <dbReference type="Rhea" id="RHEA-COMP:11368"/>
        <dbReference type="ChEBI" id="CHEBI:29950"/>
        <dbReference type="ChEBI" id="CHEBI:82612"/>
        <dbReference type="ChEBI" id="CHEBI:85445"/>
        <dbReference type="ChEBI" id="CHEBI:85448"/>
        <dbReference type="EC" id="2.1.1.63"/>
    </reaction>
</comment>
<dbReference type="RefSeq" id="WP_164355570.1">
    <property type="nucleotide sequence ID" value="NZ_JAABNT010000019.1"/>
</dbReference>
<dbReference type="PIRSF" id="PIRSF000409">
    <property type="entry name" value="Ada"/>
    <property type="match status" value="1"/>
</dbReference>
<dbReference type="SUPFAM" id="SSF46767">
    <property type="entry name" value="Methylated DNA-protein cysteine methyltransferase, C-terminal domain"/>
    <property type="match status" value="1"/>
</dbReference>
<evidence type="ECO:0000256" key="1">
    <source>
        <dbReference type="ARBA" id="ARBA00001286"/>
    </source>
</evidence>
<dbReference type="Gene3D" id="3.40.10.10">
    <property type="entry name" value="DNA Methylphosphotriester Repair Domain"/>
    <property type="match status" value="1"/>
</dbReference>
<dbReference type="PANTHER" id="PTHR10815:SF5">
    <property type="entry name" value="METHYLATED-DNA--PROTEIN-CYSTEINE METHYLTRANSFERASE"/>
    <property type="match status" value="1"/>
</dbReference>
<sequence>MMFDLPDDDALYAALIARDAGYDGRAYVCVTSTGIFCRLTCSARKPKRENCVFFDSICDCIKAGFRACKKCHPMAPAAEADPLVGQLLQALRENPARRWSESDIVALDMDPSTVRRAFKRHFGMTFLEMARLTRLRAGAGALPDGGRVIDAQLEASYDSPAAFRAAFGKWLGLAPGKFVTNALLRADWIDTKLGPMIAVSDAHTLHLLEFAERKALPAELKRLYAHAKGSLGFGRFGPTDQIEREMDAFMHGQSDRFETRLAPLGSAFTQEVWRALRTIPAGETRSYSDVARMMGRPEATRAVARANGANPIAIAIPCHRVIGADGALTGYGGGLWRKQALIELERGFARERQGADG</sequence>
<keyword evidence="5 13" id="KW-0808">Transferase</keyword>
<dbReference type="GO" id="GO:0008270">
    <property type="term" value="F:zinc ion binding"/>
    <property type="evidence" value="ECO:0007669"/>
    <property type="project" value="InterPro"/>
</dbReference>
<dbReference type="PROSITE" id="PS01124">
    <property type="entry name" value="HTH_ARAC_FAMILY_2"/>
    <property type="match status" value="1"/>
</dbReference>
<keyword evidence="14" id="KW-1185">Reference proteome</keyword>
<dbReference type="CDD" id="cd06445">
    <property type="entry name" value="ATase"/>
    <property type="match status" value="1"/>
</dbReference>
<dbReference type="GO" id="GO:0032259">
    <property type="term" value="P:methylation"/>
    <property type="evidence" value="ECO:0007669"/>
    <property type="project" value="UniProtKB-KW"/>
</dbReference>
<dbReference type="InterPro" id="IPR004026">
    <property type="entry name" value="Ada_DNA_repair_Zn-bd"/>
</dbReference>
<dbReference type="Pfam" id="PF01035">
    <property type="entry name" value="DNA_binding_1"/>
    <property type="match status" value="1"/>
</dbReference>
<name>A0A6P0CJM0_9RHOB</name>
<evidence type="ECO:0000256" key="6">
    <source>
        <dbReference type="ARBA" id="ARBA00022763"/>
    </source>
</evidence>
<dbReference type="InterPro" id="IPR001497">
    <property type="entry name" value="MethylDNA_cys_MeTrfase_AS"/>
</dbReference>
<dbReference type="GO" id="GO:0043565">
    <property type="term" value="F:sequence-specific DNA binding"/>
    <property type="evidence" value="ECO:0007669"/>
    <property type="project" value="InterPro"/>
</dbReference>
<feature type="domain" description="HTH araC/xylS-type" evidence="12">
    <location>
        <begin position="109"/>
        <end position="181"/>
    </location>
</feature>
<evidence type="ECO:0000256" key="3">
    <source>
        <dbReference type="ARBA" id="ARBA00011918"/>
    </source>
</evidence>
<reference evidence="13 14" key="1">
    <citation type="submission" date="2020-01" db="EMBL/GenBank/DDBJ databases">
        <title>Sulfitobacter sediminilitoris sp. nov., isolated from a tidal flat.</title>
        <authorList>
            <person name="Park S."/>
            <person name="Yoon J.-H."/>
        </authorList>
    </citation>
    <scope>NUCLEOTIDE SEQUENCE [LARGE SCALE GENOMIC DNA]</scope>
    <source>
        <strain evidence="13 14">JBTF-M27</strain>
    </source>
</reference>
<dbReference type="GO" id="GO:0003908">
    <property type="term" value="F:methylated-DNA-[protein]-cysteine S-methyltransferase activity"/>
    <property type="evidence" value="ECO:0007669"/>
    <property type="project" value="UniProtKB-EC"/>
</dbReference>
<dbReference type="SMART" id="SM00342">
    <property type="entry name" value="HTH_ARAC"/>
    <property type="match status" value="1"/>
</dbReference>
<dbReference type="Proteomes" id="UP000468591">
    <property type="component" value="Unassembled WGS sequence"/>
</dbReference>
<comment type="cofactor">
    <cofactor evidence="11">
        <name>Zn(2+)</name>
        <dbReference type="ChEBI" id="CHEBI:29105"/>
    </cofactor>
    <text evidence="11">Binds 1 zinc ion per subunit.</text>
</comment>
<evidence type="ECO:0000256" key="8">
    <source>
        <dbReference type="ARBA" id="ARBA00023204"/>
    </source>
</evidence>
<comment type="caution">
    <text evidence="13">The sequence shown here is derived from an EMBL/GenBank/DDBJ whole genome shotgun (WGS) entry which is preliminary data.</text>
</comment>